<dbReference type="SMART" id="SM00813">
    <property type="entry name" value="Alpha-L-AF_C"/>
    <property type="match status" value="1"/>
</dbReference>
<dbReference type="InterPro" id="IPR055235">
    <property type="entry name" value="ASD1_cat"/>
</dbReference>
<name>A0A1I6LQM2_9BACT</name>
<evidence type="ECO:0000256" key="7">
    <source>
        <dbReference type="SAM" id="SignalP"/>
    </source>
</evidence>
<feature type="signal peptide" evidence="7">
    <location>
        <begin position="1"/>
        <end position="25"/>
    </location>
</feature>
<gene>
    <name evidence="9" type="ORF">SAMN05421771_1124</name>
</gene>
<dbReference type="AlphaFoldDB" id="A0A1I6LQM2"/>
<dbReference type="PANTHER" id="PTHR31776:SF0">
    <property type="entry name" value="ALPHA-L-ARABINOFURANOSIDASE 1"/>
    <property type="match status" value="1"/>
</dbReference>
<dbReference type="InterPro" id="IPR010720">
    <property type="entry name" value="Alpha-L-AF_C"/>
</dbReference>
<dbReference type="InterPro" id="IPR003305">
    <property type="entry name" value="CenC_carb-bd"/>
</dbReference>
<dbReference type="Proteomes" id="UP000199024">
    <property type="component" value="Unassembled WGS sequence"/>
</dbReference>
<feature type="domain" description="Alpha-L-arabinofuranosidase C-terminal" evidence="8">
    <location>
        <begin position="444"/>
        <end position="625"/>
    </location>
</feature>
<dbReference type="EC" id="3.2.1.55" evidence="3"/>
<evidence type="ECO:0000259" key="8">
    <source>
        <dbReference type="SMART" id="SM00813"/>
    </source>
</evidence>
<dbReference type="SUPFAM" id="SSF51445">
    <property type="entry name" value="(Trans)glycosidases"/>
    <property type="match status" value="1"/>
</dbReference>
<reference evidence="9 10" key="1">
    <citation type="submission" date="2016-10" db="EMBL/GenBank/DDBJ databases">
        <authorList>
            <person name="de Groot N.N."/>
        </authorList>
    </citation>
    <scope>NUCLEOTIDE SEQUENCE [LARGE SCALE GENOMIC DNA]</scope>
    <source>
        <strain evidence="9 10">DSM 21001</strain>
    </source>
</reference>
<dbReference type="Gene3D" id="2.60.40.1180">
    <property type="entry name" value="Golgi alpha-mannosidase II"/>
    <property type="match status" value="1"/>
</dbReference>
<dbReference type="OrthoDB" id="9758333at2"/>
<comment type="catalytic activity">
    <reaction evidence="1">
        <text>Hydrolysis of terminal non-reducing alpha-L-arabinofuranoside residues in alpha-L-arabinosides.</text>
        <dbReference type="EC" id="3.2.1.55"/>
    </reaction>
</comment>
<dbReference type="Pfam" id="PF02018">
    <property type="entry name" value="CBM_4_9"/>
    <property type="match status" value="1"/>
</dbReference>
<dbReference type="Pfam" id="PF06964">
    <property type="entry name" value="Alpha-L-AF_C"/>
    <property type="match status" value="1"/>
</dbReference>
<dbReference type="InterPro" id="IPR008979">
    <property type="entry name" value="Galactose-bd-like_sf"/>
</dbReference>
<dbReference type="InterPro" id="IPR017853">
    <property type="entry name" value="GH"/>
</dbReference>
<proteinExistence type="inferred from homology"/>
<dbReference type="InterPro" id="IPR013780">
    <property type="entry name" value="Glyco_hydro_b"/>
</dbReference>
<dbReference type="RefSeq" id="WP_089841526.1">
    <property type="nucleotide sequence ID" value="NZ_FOZL01000001.1"/>
</dbReference>
<keyword evidence="10" id="KW-1185">Reference proteome</keyword>
<protein>
    <recommendedName>
        <fullName evidence="3">non-reducing end alpha-L-arabinofuranosidase</fullName>
        <ecNumber evidence="3">3.2.1.55</ecNumber>
    </recommendedName>
</protein>
<organism evidence="9 10">
    <name type="scientific">Granulicella pectinivorans</name>
    <dbReference type="NCBI Taxonomy" id="474950"/>
    <lineage>
        <taxon>Bacteria</taxon>
        <taxon>Pseudomonadati</taxon>
        <taxon>Acidobacteriota</taxon>
        <taxon>Terriglobia</taxon>
        <taxon>Terriglobales</taxon>
        <taxon>Acidobacteriaceae</taxon>
        <taxon>Granulicella</taxon>
    </lineage>
</organism>
<dbReference type="SUPFAM" id="SSF49785">
    <property type="entry name" value="Galactose-binding domain-like"/>
    <property type="match status" value="1"/>
</dbReference>
<evidence type="ECO:0000256" key="2">
    <source>
        <dbReference type="ARBA" id="ARBA00007186"/>
    </source>
</evidence>
<dbReference type="STRING" id="474950.SAMN05421771_1124"/>
<feature type="chain" id="PRO_5011505183" description="non-reducing end alpha-L-arabinofuranosidase" evidence="7">
    <location>
        <begin position="26"/>
        <end position="634"/>
    </location>
</feature>
<evidence type="ECO:0000256" key="1">
    <source>
        <dbReference type="ARBA" id="ARBA00001462"/>
    </source>
</evidence>
<evidence type="ECO:0000256" key="3">
    <source>
        <dbReference type="ARBA" id="ARBA00012670"/>
    </source>
</evidence>
<comment type="similarity">
    <text evidence="2">Belongs to the glycosyl hydrolase 51 family.</text>
</comment>
<dbReference type="PANTHER" id="PTHR31776">
    <property type="entry name" value="ALPHA-L-ARABINOFURANOSIDASE 1"/>
    <property type="match status" value="1"/>
</dbReference>
<accession>A0A1I6LQM2</accession>
<evidence type="ECO:0000256" key="6">
    <source>
        <dbReference type="ARBA" id="ARBA00023180"/>
    </source>
</evidence>
<evidence type="ECO:0000256" key="5">
    <source>
        <dbReference type="ARBA" id="ARBA00022801"/>
    </source>
</evidence>
<keyword evidence="5" id="KW-0378">Hydrolase</keyword>
<dbReference type="InterPro" id="IPR051563">
    <property type="entry name" value="Glycosyl_Hydrolase_51"/>
</dbReference>
<keyword evidence="4 7" id="KW-0732">Signal</keyword>
<sequence>MHRFRGILRSTLAASLVLAPIGALAQATLTIDTQHVKAKVSPKLYGLMTEEINYSYEGGLYGDLINIRTFHGSWGDSHWLLRPMGDAEIHDELMKTGGPSAALPECMQLTVTKASDKDLAGISNRGFWGIPVRPSTTYKGSFWAKADSSAVGPVHVRLTNNDTGKGPEAVTAPLTTEWKQYDFTLTTSADHPANVENELLLAVAHPGKVWIDLVSLFPPTYKNRERGSRADLMEKLAAMQPRFLRFPGGNYLEGDYINERFDWKKTIGPVVDRPGHRSPWNYWSTDQFGLPEFLNWCEDLKMQPLLAVFAGYALKHDYIKPGKDLEPYVQDALDEIEYITGSTSTKWGAERAKNGHPEPYPLSYVEIGNEDWFDKSGSYDGRYAQFYKAIKAKYPELQLIATTPVNGMKPDMIDDHYYKKAQEFYEMDDHYDTMDRNGPAIFVGEWATREGGPTPNFGSALGDAAFMTSMERNSDLIKMASYAPLLVNVNPNGMQWESDLIGYDAMTSYGSPSYYAQVMFNKYLGDEILTGKSEGAGSRFFYSATRTAATGTIHLKLVNGSSTPKTMTIALDGATKVAPTAKLVTLSAKTLGATNTITTPTKIVPVDGTFKKASGKFTYTIPGYSIQILELETK</sequence>
<dbReference type="Gene3D" id="3.20.20.80">
    <property type="entry name" value="Glycosidases"/>
    <property type="match status" value="1"/>
</dbReference>
<dbReference type="EMBL" id="FOZL01000001">
    <property type="protein sequence ID" value="SFS05766.1"/>
    <property type="molecule type" value="Genomic_DNA"/>
</dbReference>
<evidence type="ECO:0000313" key="10">
    <source>
        <dbReference type="Proteomes" id="UP000199024"/>
    </source>
</evidence>
<keyword evidence="6" id="KW-0325">Glycoprotein</keyword>
<dbReference type="GO" id="GO:0046373">
    <property type="term" value="P:L-arabinose metabolic process"/>
    <property type="evidence" value="ECO:0007669"/>
    <property type="project" value="InterPro"/>
</dbReference>
<dbReference type="GO" id="GO:0046556">
    <property type="term" value="F:alpha-L-arabinofuranosidase activity"/>
    <property type="evidence" value="ECO:0007669"/>
    <property type="project" value="UniProtKB-EC"/>
</dbReference>
<dbReference type="Pfam" id="PF22848">
    <property type="entry name" value="ASD1_dom"/>
    <property type="match status" value="1"/>
</dbReference>
<evidence type="ECO:0000256" key="4">
    <source>
        <dbReference type="ARBA" id="ARBA00022729"/>
    </source>
</evidence>
<evidence type="ECO:0000313" key="9">
    <source>
        <dbReference type="EMBL" id="SFS05766.1"/>
    </source>
</evidence>
<dbReference type="SUPFAM" id="SSF51011">
    <property type="entry name" value="Glycosyl hydrolase domain"/>
    <property type="match status" value="1"/>
</dbReference>